<dbReference type="EMBL" id="GEDV01002952">
    <property type="protein sequence ID" value="JAP85605.1"/>
    <property type="molecule type" value="Transcribed_RNA"/>
</dbReference>
<evidence type="ECO:0000259" key="7">
    <source>
        <dbReference type="PROSITE" id="PS50940"/>
    </source>
</evidence>
<proteinExistence type="predicted"/>
<dbReference type="Pfam" id="PF01607">
    <property type="entry name" value="CBM_14"/>
    <property type="match status" value="1"/>
</dbReference>
<name>A0A131Z4B5_RHIAP</name>
<dbReference type="SUPFAM" id="SSF57625">
    <property type="entry name" value="Invertebrate chitin-binding proteins"/>
    <property type="match status" value="1"/>
</dbReference>
<evidence type="ECO:0000256" key="5">
    <source>
        <dbReference type="ARBA" id="ARBA00023180"/>
    </source>
</evidence>
<keyword evidence="4" id="KW-1015">Disulfide bond</keyword>
<feature type="signal peptide" evidence="6">
    <location>
        <begin position="1"/>
        <end position="25"/>
    </location>
</feature>
<dbReference type="SMART" id="SM00494">
    <property type="entry name" value="ChtBD2"/>
    <property type="match status" value="1"/>
</dbReference>
<dbReference type="PANTHER" id="PTHR23301:SF0">
    <property type="entry name" value="CHITIN-BINDING TYPE-2 DOMAIN-CONTAINING PROTEIN-RELATED"/>
    <property type="match status" value="1"/>
</dbReference>
<keyword evidence="2 6" id="KW-0732">Signal</keyword>
<protein>
    <submittedName>
        <fullName evidence="8">Chitin-binding protein</fullName>
    </submittedName>
</protein>
<reference evidence="8" key="1">
    <citation type="journal article" date="2016" name="Ticks Tick Borne Dis.">
        <title>De novo assembly and annotation of the salivary gland transcriptome of Rhipicephalus appendiculatus male and female ticks during blood feeding.</title>
        <authorList>
            <person name="de Castro M.H."/>
            <person name="de Klerk D."/>
            <person name="Pienaar R."/>
            <person name="Latif A.A."/>
            <person name="Rees D.J."/>
            <person name="Mans B.J."/>
        </authorList>
    </citation>
    <scope>NUCLEOTIDE SEQUENCE</scope>
    <source>
        <tissue evidence="8">Salivary glands</tissue>
    </source>
</reference>
<dbReference type="InterPro" id="IPR002557">
    <property type="entry name" value="Chitin-bd_dom"/>
</dbReference>
<accession>A0A131Z4B5</accession>
<sequence length="126" mass="13550">MQPTVTVPVVAAFVVAVASVSVVSAEELVVCPIVDDKGVNATLLPNVYDCSTFYICSQGVPELIECPGDLQFNRKLNVCDHPWRAACVALPLPVPELPTTEAPLATEKVVITKTVKEVYRPVDEEA</sequence>
<evidence type="ECO:0000256" key="2">
    <source>
        <dbReference type="ARBA" id="ARBA00022729"/>
    </source>
</evidence>
<evidence type="ECO:0000256" key="6">
    <source>
        <dbReference type="SAM" id="SignalP"/>
    </source>
</evidence>
<feature type="chain" id="PRO_5007286620" evidence="6">
    <location>
        <begin position="26"/>
        <end position="126"/>
    </location>
</feature>
<dbReference type="Gene3D" id="2.170.140.10">
    <property type="entry name" value="Chitin binding domain"/>
    <property type="match status" value="1"/>
</dbReference>
<organism evidence="8">
    <name type="scientific">Rhipicephalus appendiculatus</name>
    <name type="common">Brown ear tick</name>
    <dbReference type="NCBI Taxonomy" id="34631"/>
    <lineage>
        <taxon>Eukaryota</taxon>
        <taxon>Metazoa</taxon>
        <taxon>Ecdysozoa</taxon>
        <taxon>Arthropoda</taxon>
        <taxon>Chelicerata</taxon>
        <taxon>Arachnida</taxon>
        <taxon>Acari</taxon>
        <taxon>Parasitiformes</taxon>
        <taxon>Ixodida</taxon>
        <taxon>Ixodoidea</taxon>
        <taxon>Ixodidae</taxon>
        <taxon>Rhipicephalinae</taxon>
        <taxon>Rhipicephalus</taxon>
        <taxon>Rhipicephalus</taxon>
    </lineage>
</organism>
<dbReference type="InterPro" id="IPR036508">
    <property type="entry name" value="Chitin-bd_dom_sf"/>
</dbReference>
<evidence type="ECO:0000256" key="3">
    <source>
        <dbReference type="ARBA" id="ARBA00022737"/>
    </source>
</evidence>
<dbReference type="InterPro" id="IPR051940">
    <property type="entry name" value="Chitin_bind-dev_reg"/>
</dbReference>
<dbReference type="AlphaFoldDB" id="A0A131Z4B5"/>
<evidence type="ECO:0000256" key="4">
    <source>
        <dbReference type="ARBA" id="ARBA00023157"/>
    </source>
</evidence>
<keyword evidence="5" id="KW-0325">Glycoprotein</keyword>
<keyword evidence="1" id="KW-0147">Chitin-binding</keyword>
<dbReference type="PROSITE" id="PS50940">
    <property type="entry name" value="CHIT_BIND_II"/>
    <property type="match status" value="1"/>
</dbReference>
<dbReference type="GO" id="GO:0008061">
    <property type="term" value="F:chitin binding"/>
    <property type="evidence" value="ECO:0007669"/>
    <property type="project" value="UniProtKB-KW"/>
</dbReference>
<evidence type="ECO:0000256" key="1">
    <source>
        <dbReference type="ARBA" id="ARBA00022669"/>
    </source>
</evidence>
<evidence type="ECO:0000313" key="8">
    <source>
        <dbReference type="EMBL" id="JAP85605.1"/>
    </source>
</evidence>
<dbReference type="PANTHER" id="PTHR23301">
    <property type="entry name" value="CHITIN BINDING PERITROPHIN-A"/>
    <property type="match status" value="1"/>
</dbReference>
<feature type="domain" description="Chitin-binding type-2" evidence="7">
    <location>
        <begin position="28"/>
        <end position="89"/>
    </location>
</feature>
<keyword evidence="3" id="KW-0677">Repeat</keyword>
<dbReference type="GO" id="GO:0005576">
    <property type="term" value="C:extracellular region"/>
    <property type="evidence" value="ECO:0007669"/>
    <property type="project" value="InterPro"/>
</dbReference>